<dbReference type="PANTHER" id="PTHR43798">
    <property type="entry name" value="MONOACYLGLYCEROL LIPASE"/>
    <property type="match status" value="1"/>
</dbReference>
<feature type="domain" description="AB hydrolase-1" evidence="2">
    <location>
        <begin position="69"/>
        <end position="318"/>
    </location>
</feature>
<dbReference type="PANTHER" id="PTHR43798:SF33">
    <property type="entry name" value="HYDROLASE, PUTATIVE (AFU_ORTHOLOGUE AFUA_2G14860)-RELATED"/>
    <property type="match status" value="1"/>
</dbReference>
<accession>A0AAJ1QEH7</accession>
<keyword evidence="3" id="KW-0378">Hydrolase</keyword>
<dbReference type="EMBL" id="JACAGJ010000004">
    <property type="protein sequence ID" value="MDM1072571.1"/>
    <property type="molecule type" value="Genomic_DNA"/>
</dbReference>
<comment type="caution">
    <text evidence="3">The sequence shown here is derived from an EMBL/GenBank/DDBJ whole genome shotgun (WGS) entry which is preliminary data.</text>
</comment>
<dbReference type="PRINTS" id="PR00111">
    <property type="entry name" value="ABHYDROLASE"/>
</dbReference>
<dbReference type="InterPro" id="IPR000639">
    <property type="entry name" value="Epox_hydrolase-like"/>
</dbReference>
<feature type="signal peptide" evidence="1">
    <location>
        <begin position="1"/>
        <end position="21"/>
    </location>
</feature>
<name>A0AAJ1QEH7_9FLAO</name>
<dbReference type="GO" id="GO:0016787">
    <property type="term" value="F:hydrolase activity"/>
    <property type="evidence" value="ECO:0007669"/>
    <property type="project" value="UniProtKB-KW"/>
</dbReference>
<dbReference type="SUPFAM" id="SSF53474">
    <property type="entry name" value="alpha/beta-Hydrolases"/>
    <property type="match status" value="1"/>
</dbReference>
<dbReference type="InterPro" id="IPR000073">
    <property type="entry name" value="AB_hydrolase_1"/>
</dbReference>
<dbReference type="PRINTS" id="PR00412">
    <property type="entry name" value="EPOXHYDRLASE"/>
</dbReference>
<evidence type="ECO:0000259" key="2">
    <source>
        <dbReference type="Pfam" id="PF00561"/>
    </source>
</evidence>
<evidence type="ECO:0000313" key="4">
    <source>
        <dbReference type="Proteomes" id="UP001170959"/>
    </source>
</evidence>
<sequence length="334" mass="38550">MRSVKSIVAVILLLLSNIGFSQTARKVLDIHLTNYQYPFEVQYLNFKSQDKELKMAYMDVKPEKPNGKSVVLLHGKNFNGAYWKTTIEALNKDGYRVIVPDQIGFGKSSKPIGYQFTFQQLAQNTKAVLDELKLDKVYLLGHSMGGMLATRFTLMYPQTVEKLILENPIGFEDWKLVAPYTSIDKNYLNELKADYETTKKYQAGFYYDNVWKQEYDEWVYLLTGWTKHPDYPIVAMNNAQTSDMIFTQPVLYEFSSIKVPTLLIIGTRDRTAIGKNNVKDEVVRESMGQYQLLGKTTQQKIPHSELVELENVGHLPHIEVFDRFIKPLKSFLNK</sequence>
<keyword evidence="1" id="KW-0732">Signal</keyword>
<feature type="chain" id="PRO_5042597584" evidence="1">
    <location>
        <begin position="22"/>
        <end position="334"/>
    </location>
</feature>
<dbReference type="Gene3D" id="3.40.50.1820">
    <property type="entry name" value="alpha/beta hydrolase"/>
    <property type="match status" value="1"/>
</dbReference>
<reference evidence="3" key="1">
    <citation type="submission" date="2020-06" db="EMBL/GenBank/DDBJ databases">
        <authorList>
            <person name="Dong N."/>
        </authorList>
    </citation>
    <scope>NUCLEOTIDE SEQUENCE</scope>
    <source>
        <strain evidence="3">R655-4</strain>
    </source>
</reference>
<reference evidence="3" key="2">
    <citation type="journal article" date="2022" name="Sci. Total Environ.">
        <title>Prevalence, transmission, and molecular epidemiology of tet(X)-positive bacteria among humans, animals, and environmental niches in China: An epidemiological, and genomic-based study.</title>
        <authorList>
            <person name="Dong N."/>
            <person name="Zeng Y."/>
            <person name="Cai C."/>
            <person name="Sun C."/>
            <person name="Lu J."/>
            <person name="Liu C."/>
            <person name="Zhou H."/>
            <person name="Sun Q."/>
            <person name="Shu L."/>
            <person name="Wang H."/>
            <person name="Wang Y."/>
            <person name="Wang S."/>
            <person name="Wu C."/>
            <person name="Chan E.W."/>
            <person name="Chen G."/>
            <person name="Shen Z."/>
            <person name="Chen S."/>
            <person name="Zhang R."/>
        </authorList>
    </citation>
    <scope>NUCLEOTIDE SEQUENCE</scope>
    <source>
        <strain evidence="3">R655-4</strain>
    </source>
</reference>
<dbReference type="InterPro" id="IPR050266">
    <property type="entry name" value="AB_hydrolase_sf"/>
</dbReference>
<evidence type="ECO:0000313" key="3">
    <source>
        <dbReference type="EMBL" id="MDM1072571.1"/>
    </source>
</evidence>
<dbReference type="RefSeq" id="WP_286492990.1">
    <property type="nucleotide sequence ID" value="NZ_JACAGJ010000004.1"/>
</dbReference>
<gene>
    <name evidence="3" type="ORF">HX001_08715</name>
</gene>
<dbReference type="GO" id="GO:0016020">
    <property type="term" value="C:membrane"/>
    <property type="evidence" value="ECO:0007669"/>
    <property type="project" value="TreeGrafter"/>
</dbReference>
<dbReference type="Pfam" id="PF00561">
    <property type="entry name" value="Abhydrolase_1"/>
    <property type="match status" value="1"/>
</dbReference>
<proteinExistence type="predicted"/>
<dbReference type="InterPro" id="IPR029058">
    <property type="entry name" value="AB_hydrolase_fold"/>
</dbReference>
<dbReference type="AlphaFoldDB" id="A0AAJ1QEH7"/>
<dbReference type="Proteomes" id="UP001170959">
    <property type="component" value="Unassembled WGS sequence"/>
</dbReference>
<protein>
    <submittedName>
        <fullName evidence="3">Alpha/beta hydrolase</fullName>
    </submittedName>
</protein>
<evidence type="ECO:0000256" key="1">
    <source>
        <dbReference type="SAM" id="SignalP"/>
    </source>
</evidence>
<organism evidence="3 4">
    <name type="scientific">Empedobacter brevis</name>
    <dbReference type="NCBI Taxonomy" id="247"/>
    <lineage>
        <taxon>Bacteria</taxon>
        <taxon>Pseudomonadati</taxon>
        <taxon>Bacteroidota</taxon>
        <taxon>Flavobacteriia</taxon>
        <taxon>Flavobacteriales</taxon>
        <taxon>Weeksellaceae</taxon>
        <taxon>Empedobacter</taxon>
    </lineage>
</organism>